<reference evidence="1 2" key="1">
    <citation type="submission" date="2018-05" db="EMBL/GenBank/DDBJ databases">
        <title>Chitinophaga sp. K3CV102501T nov., isolated from isolated from a monsoon evergreen broad-leaved forest soil.</title>
        <authorList>
            <person name="Lv Y."/>
        </authorList>
    </citation>
    <scope>NUCLEOTIDE SEQUENCE [LARGE SCALE GENOMIC DNA]</scope>
    <source>
        <strain evidence="1 2">GDMCC 1.1325</strain>
    </source>
</reference>
<dbReference type="InterPro" id="IPR025560">
    <property type="entry name" value="Imm22"/>
</dbReference>
<dbReference type="EMBL" id="QFFJ01000002">
    <property type="protein sequence ID" value="RBL90041.1"/>
    <property type="molecule type" value="Genomic_DNA"/>
</dbReference>
<keyword evidence="2" id="KW-1185">Reference proteome</keyword>
<accession>A0A365XVK1</accession>
<protein>
    <recommendedName>
        <fullName evidence="3">Immunity protein 22</fullName>
    </recommendedName>
</protein>
<dbReference type="OrthoDB" id="1452552at2"/>
<gene>
    <name evidence="1" type="ORF">DF182_26585</name>
</gene>
<evidence type="ECO:0008006" key="3">
    <source>
        <dbReference type="Google" id="ProtNLM"/>
    </source>
</evidence>
<organism evidence="1 2">
    <name type="scientific">Chitinophaga flava</name>
    <dbReference type="NCBI Taxonomy" id="2259036"/>
    <lineage>
        <taxon>Bacteria</taxon>
        <taxon>Pseudomonadati</taxon>
        <taxon>Bacteroidota</taxon>
        <taxon>Chitinophagia</taxon>
        <taxon>Chitinophagales</taxon>
        <taxon>Chitinophagaceae</taxon>
        <taxon>Chitinophaga</taxon>
    </lineage>
</organism>
<dbReference type="AlphaFoldDB" id="A0A365XVK1"/>
<evidence type="ECO:0000313" key="2">
    <source>
        <dbReference type="Proteomes" id="UP000253410"/>
    </source>
</evidence>
<dbReference type="Pfam" id="PF14112">
    <property type="entry name" value="DUF4284"/>
    <property type="match status" value="1"/>
</dbReference>
<dbReference type="RefSeq" id="WP_113618791.1">
    <property type="nucleotide sequence ID" value="NZ_QFFJ01000002.1"/>
</dbReference>
<name>A0A365XVK1_9BACT</name>
<dbReference type="Proteomes" id="UP000253410">
    <property type="component" value="Unassembled WGS sequence"/>
</dbReference>
<evidence type="ECO:0000313" key="1">
    <source>
        <dbReference type="EMBL" id="RBL90041.1"/>
    </source>
</evidence>
<sequence length="123" mass="14453">MEKENIVSIWLGKFDSQIEFEKFLAEEYNEDGDMTSHFGKSFNIDFIDNQFQEVIFLDQSSGTIQNLITSLSYSETFVHKFESVPIEKYNCIVALYNFEYVWSIEIAKIKPPLDFIGNFTYRS</sequence>
<proteinExistence type="predicted"/>
<comment type="caution">
    <text evidence="1">The sequence shown here is derived from an EMBL/GenBank/DDBJ whole genome shotgun (WGS) entry which is preliminary data.</text>
</comment>